<evidence type="ECO:0000313" key="3">
    <source>
        <dbReference type="Proteomes" id="UP000625976"/>
    </source>
</evidence>
<proteinExistence type="predicted"/>
<dbReference type="InterPro" id="IPR000866">
    <property type="entry name" value="AhpC/TSA"/>
</dbReference>
<dbReference type="Gene3D" id="3.40.30.10">
    <property type="entry name" value="Glutaredoxin"/>
    <property type="match status" value="1"/>
</dbReference>
<sequence>MIRPQEQAPELQLKVIGGETWNLAKQNPKNFTMVVFYRGIHCPVCKKYTEELQNLKSKYNELGVDIIAVSMDTEAKARKAKMDWDIADIPIGYELTEEQAKAWNLYLSKGVKDAEPQLFSEPGLFLIRPDNEIYYIALNSQPFGRPELSSFVKSIDFIVSKDYPSRGEVSY</sequence>
<evidence type="ECO:0000313" key="2">
    <source>
        <dbReference type="EMBL" id="GGG47668.1"/>
    </source>
</evidence>
<dbReference type="Proteomes" id="UP000625976">
    <property type="component" value="Unassembled WGS sequence"/>
</dbReference>
<keyword evidence="3" id="KW-1185">Reference proteome</keyword>
<dbReference type="GO" id="GO:0004601">
    <property type="term" value="F:peroxidase activity"/>
    <property type="evidence" value="ECO:0007669"/>
    <property type="project" value="UniProtKB-KW"/>
</dbReference>
<accession>A0A917LNY1</accession>
<dbReference type="AlphaFoldDB" id="A0A917LNY1"/>
<gene>
    <name evidence="2" type="ORF">GCM10010976_18830</name>
</gene>
<dbReference type="RefSeq" id="WP_188464152.1">
    <property type="nucleotide sequence ID" value="NZ_BMFQ01000002.1"/>
</dbReference>
<organism evidence="2 3">
    <name type="scientific">Bizionia arctica</name>
    <dbReference type="NCBI Taxonomy" id="1495645"/>
    <lineage>
        <taxon>Bacteria</taxon>
        <taxon>Pseudomonadati</taxon>
        <taxon>Bacteroidota</taxon>
        <taxon>Flavobacteriia</taxon>
        <taxon>Flavobacteriales</taxon>
        <taxon>Flavobacteriaceae</taxon>
        <taxon>Bizionia</taxon>
    </lineage>
</organism>
<reference evidence="2" key="2">
    <citation type="submission" date="2020-09" db="EMBL/GenBank/DDBJ databases">
        <authorList>
            <person name="Sun Q."/>
            <person name="Zhou Y."/>
        </authorList>
    </citation>
    <scope>NUCLEOTIDE SEQUENCE</scope>
    <source>
        <strain evidence="2">CGMCC 1.12751</strain>
    </source>
</reference>
<comment type="caution">
    <text evidence="2">The sequence shown here is derived from an EMBL/GenBank/DDBJ whole genome shotgun (WGS) entry which is preliminary data.</text>
</comment>
<dbReference type="CDD" id="cd02970">
    <property type="entry name" value="PRX_like2"/>
    <property type="match status" value="1"/>
</dbReference>
<keyword evidence="2" id="KW-0575">Peroxidase</keyword>
<dbReference type="Pfam" id="PF00578">
    <property type="entry name" value="AhpC-TSA"/>
    <property type="match status" value="1"/>
</dbReference>
<dbReference type="InterPro" id="IPR013766">
    <property type="entry name" value="Thioredoxin_domain"/>
</dbReference>
<evidence type="ECO:0000259" key="1">
    <source>
        <dbReference type="PROSITE" id="PS51352"/>
    </source>
</evidence>
<dbReference type="InterPro" id="IPR036249">
    <property type="entry name" value="Thioredoxin-like_sf"/>
</dbReference>
<dbReference type="EMBL" id="BMFQ01000002">
    <property type="protein sequence ID" value="GGG47668.1"/>
    <property type="molecule type" value="Genomic_DNA"/>
</dbReference>
<dbReference type="PROSITE" id="PS51352">
    <property type="entry name" value="THIOREDOXIN_2"/>
    <property type="match status" value="1"/>
</dbReference>
<protein>
    <submittedName>
        <fullName evidence="2">Thioredoxin peroxidase</fullName>
    </submittedName>
</protein>
<dbReference type="SUPFAM" id="SSF52833">
    <property type="entry name" value="Thioredoxin-like"/>
    <property type="match status" value="1"/>
</dbReference>
<keyword evidence="2" id="KW-0560">Oxidoreductase</keyword>
<feature type="domain" description="Thioredoxin" evidence="1">
    <location>
        <begin position="2"/>
        <end position="160"/>
    </location>
</feature>
<reference evidence="2" key="1">
    <citation type="journal article" date="2014" name="Int. J. Syst. Evol. Microbiol.">
        <title>Complete genome sequence of Corynebacterium casei LMG S-19264T (=DSM 44701T), isolated from a smear-ripened cheese.</title>
        <authorList>
            <consortium name="US DOE Joint Genome Institute (JGI-PGF)"/>
            <person name="Walter F."/>
            <person name="Albersmeier A."/>
            <person name="Kalinowski J."/>
            <person name="Ruckert C."/>
        </authorList>
    </citation>
    <scope>NUCLEOTIDE SEQUENCE</scope>
    <source>
        <strain evidence="2">CGMCC 1.12751</strain>
    </source>
</reference>
<name>A0A917LNY1_9FLAO</name>